<proteinExistence type="predicted"/>
<dbReference type="EMBL" id="VWPK01000017">
    <property type="protein sequence ID" value="KAA5611894.1"/>
    <property type="molecule type" value="Genomic_DNA"/>
</dbReference>
<evidence type="ECO:0000313" key="3">
    <source>
        <dbReference type="Proteomes" id="UP000325255"/>
    </source>
</evidence>
<name>A0A5M6IUD1_9PROT</name>
<accession>A0A5M6IUD1</accession>
<keyword evidence="1" id="KW-1133">Transmembrane helix</keyword>
<keyword evidence="1" id="KW-0812">Transmembrane</keyword>
<keyword evidence="1" id="KW-0472">Membrane</keyword>
<dbReference type="RefSeq" id="WP_150041190.1">
    <property type="nucleotide sequence ID" value="NZ_OW485605.1"/>
</dbReference>
<feature type="transmembrane region" description="Helical" evidence="1">
    <location>
        <begin position="18"/>
        <end position="35"/>
    </location>
</feature>
<dbReference type="Proteomes" id="UP000325255">
    <property type="component" value="Unassembled WGS sequence"/>
</dbReference>
<comment type="caution">
    <text evidence="2">The sequence shown here is derived from an EMBL/GenBank/DDBJ whole genome shotgun (WGS) entry which is preliminary data.</text>
</comment>
<keyword evidence="3" id="KW-1185">Reference proteome</keyword>
<sequence length="74" mass="7742">MRPTIREIVLGQLAQKSTVIALLNAVALLAGFQIAPDKLDALGLLLSVVDSIVLAVIQERGRPDRPCPGPGGQS</sequence>
<evidence type="ECO:0000256" key="1">
    <source>
        <dbReference type="SAM" id="Phobius"/>
    </source>
</evidence>
<reference evidence="2 3" key="1">
    <citation type="submission" date="2019-09" db="EMBL/GenBank/DDBJ databases">
        <title>Genome sequence of Rhodovastum atsumiense, a diverse member of the Acetobacteraceae family of non-sulfur purple photosynthetic bacteria.</title>
        <authorList>
            <person name="Meyer T."/>
            <person name="Kyndt J."/>
        </authorList>
    </citation>
    <scope>NUCLEOTIDE SEQUENCE [LARGE SCALE GENOMIC DNA]</scope>
    <source>
        <strain evidence="2 3">DSM 21279</strain>
    </source>
</reference>
<gene>
    <name evidence="2" type="ORF">F1189_12750</name>
</gene>
<organism evidence="2 3">
    <name type="scientific">Rhodovastum atsumiense</name>
    <dbReference type="NCBI Taxonomy" id="504468"/>
    <lineage>
        <taxon>Bacteria</taxon>
        <taxon>Pseudomonadati</taxon>
        <taxon>Pseudomonadota</taxon>
        <taxon>Alphaproteobacteria</taxon>
        <taxon>Acetobacterales</taxon>
        <taxon>Acetobacteraceae</taxon>
        <taxon>Rhodovastum</taxon>
    </lineage>
</organism>
<evidence type="ECO:0000313" key="2">
    <source>
        <dbReference type="EMBL" id="KAA5611894.1"/>
    </source>
</evidence>
<dbReference type="AlphaFoldDB" id="A0A5M6IUD1"/>
<protein>
    <submittedName>
        <fullName evidence="2">Uncharacterized protein</fullName>
    </submittedName>
</protein>